<dbReference type="Proteomes" id="UP001235939">
    <property type="component" value="Chromosome 19"/>
</dbReference>
<gene>
    <name evidence="1" type="ORF">LAZ67_19001357</name>
</gene>
<organism evidence="1 2">
    <name type="scientific">Cordylochernes scorpioides</name>
    <dbReference type="NCBI Taxonomy" id="51811"/>
    <lineage>
        <taxon>Eukaryota</taxon>
        <taxon>Metazoa</taxon>
        <taxon>Ecdysozoa</taxon>
        <taxon>Arthropoda</taxon>
        <taxon>Chelicerata</taxon>
        <taxon>Arachnida</taxon>
        <taxon>Pseudoscorpiones</taxon>
        <taxon>Cheliferoidea</taxon>
        <taxon>Chernetidae</taxon>
        <taxon>Cordylochernes</taxon>
    </lineage>
</organism>
<proteinExistence type="predicted"/>
<protein>
    <submittedName>
        <fullName evidence="1">Uncharacterized protein</fullName>
    </submittedName>
</protein>
<reference evidence="1 2" key="1">
    <citation type="submission" date="2022-01" db="EMBL/GenBank/DDBJ databases">
        <title>A chromosomal length assembly of Cordylochernes scorpioides.</title>
        <authorList>
            <person name="Zeh D."/>
            <person name="Zeh J."/>
        </authorList>
    </citation>
    <scope>NUCLEOTIDE SEQUENCE [LARGE SCALE GENOMIC DNA]</scope>
    <source>
        <strain evidence="1">IN4F17</strain>
        <tissue evidence="1">Whole Body</tissue>
    </source>
</reference>
<name>A0ABY6LHV7_9ARAC</name>
<keyword evidence="2" id="KW-1185">Reference proteome</keyword>
<evidence type="ECO:0000313" key="1">
    <source>
        <dbReference type="EMBL" id="UYV80678.1"/>
    </source>
</evidence>
<sequence length="149" mass="17559">MRFELAMEMCYEIGAIALNMGKKDYYSKYLKINHIMEVIVRMMIIIESNRSKIADLFQNVLKNVCSEKCTHSRQASQKLSQSLKTKTFLFDIARYLYDVNTRLHGIYILNHKMYANMSSNETYILEQQLKAKQKNIHFPILPLQPDVTR</sequence>
<dbReference type="EMBL" id="CP092881">
    <property type="protein sequence ID" value="UYV80678.1"/>
    <property type="molecule type" value="Genomic_DNA"/>
</dbReference>
<accession>A0ABY6LHV7</accession>
<evidence type="ECO:0000313" key="2">
    <source>
        <dbReference type="Proteomes" id="UP001235939"/>
    </source>
</evidence>